<evidence type="ECO:0000256" key="2">
    <source>
        <dbReference type="ARBA" id="ARBA00022692"/>
    </source>
</evidence>
<dbReference type="PROSITE" id="PS00211">
    <property type="entry name" value="ABC_TRANSPORTER_1"/>
    <property type="match status" value="1"/>
</dbReference>
<dbReference type="GO" id="GO:0005524">
    <property type="term" value="F:ATP binding"/>
    <property type="evidence" value="ECO:0007669"/>
    <property type="project" value="UniProtKB-KW"/>
</dbReference>
<dbReference type="PANTHER" id="PTHR24221:SF430">
    <property type="entry name" value="MULTIDRUG RESISTANCE ABC TRANSPORTER ATP-BINDING_PERMEASE PROTEIN YHEH-RELATED"/>
    <property type="match status" value="1"/>
</dbReference>
<dbReference type="InterPro" id="IPR003593">
    <property type="entry name" value="AAA+_ATPase"/>
</dbReference>
<reference evidence="12" key="1">
    <citation type="journal article" date="2019" name="Int. J. Syst. Evol. Microbiol.">
        <title>The Global Catalogue of Microorganisms (GCM) 10K type strain sequencing project: providing services to taxonomists for standard genome sequencing and annotation.</title>
        <authorList>
            <consortium name="The Broad Institute Genomics Platform"/>
            <consortium name="The Broad Institute Genome Sequencing Center for Infectious Disease"/>
            <person name="Wu L."/>
            <person name="Ma J."/>
        </authorList>
    </citation>
    <scope>NUCLEOTIDE SEQUENCE [LARGE SCALE GENOMIC DNA]</scope>
    <source>
        <strain evidence="12">CCUG 57263</strain>
    </source>
</reference>
<dbReference type="InterPro" id="IPR011527">
    <property type="entry name" value="ABC1_TM_dom"/>
</dbReference>
<evidence type="ECO:0000259" key="10">
    <source>
        <dbReference type="PROSITE" id="PS50929"/>
    </source>
</evidence>
<dbReference type="PROSITE" id="PS50893">
    <property type="entry name" value="ABC_TRANSPORTER_2"/>
    <property type="match status" value="1"/>
</dbReference>
<dbReference type="PROSITE" id="PS50929">
    <property type="entry name" value="ABC_TM1F"/>
    <property type="match status" value="1"/>
</dbReference>
<feature type="transmembrane region" description="Helical" evidence="8">
    <location>
        <begin position="159"/>
        <end position="177"/>
    </location>
</feature>
<dbReference type="SUPFAM" id="SSF90123">
    <property type="entry name" value="ABC transporter transmembrane region"/>
    <property type="match status" value="1"/>
</dbReference>
<evidence type="ECO:0000256" key="1">
    <source>
        <dbReference type="ARBA" id="ARBA00004651"/>
    </source>
</evidence>
<comment type="caution">
    <text evidence="11">The sequence shown here is derived from an EMBL/GenBank/DDBJ whole genome shotgun (WGS) entry which is preliminary data.</text>
</comment>
<accession>A0ABW3D4P8</accession>
<feature type="region of interest" description="Disordered" evidence="7">
    <location>
        <begin position="318"/>
        <end position="337"/>
    </location>
</feature>
<protein>
    <submittedName>
        <fullName evidence="11">ABC transporter ATP-binding protein</fullName>
    </submittedName>
</protein>
<dbReference type="InterPro" id="IPR003439">
    <property type="entry name" value="ABC_transporter-like_ATP-bd"/>
</dbReference>
<dbReference type="InterPro" id="IPR039421">
    <property type="entry name" value="Type_1_exporter"/>
</dbReference>
<feature type="domain" description="ABC transporter" evidence="9">
    <location>
        <begin position="346"/>
        <end position="580"/>
    </location>
</feature>
<dbReference type="Proteomes" id="UP001597120">
    <property type="component" value="Unassembled WGS sequence"/>
</dbReference>
<keyword evidence="5 8" id="KW-1133">Transmembrane helix</keyword>
<dbReference type="SUPFAM" id="SSF52540">
    <property type="entry name" value="P-loop containing nucleoside triphosphate hydrolases"/>
    <property type="match status" value="1"/>
</dbReference>
<proteinExistence type="predicted"/>
<dbReference type="Gene3D" id="1.20.1560.10">
    <property type="entry name" value="ABC transporter type 1, transmembrane domain"/>
    <property type="match status" value="1"/>
</dbReference>
<dbReference type="CDD" id="cd18544">
    <property type="entry name" value="ABC_6TM_TmrA_like"/>
    <property type="match status" value="1"/>
</dbReference>
<dbReference type="EMBL" id="JBHTIU010000010">
    <property type="protein sequence ID" value="MFD0868201.1"/>
    <property type="molecule type" value="Genomic_DNA"/>
</dbReference>
<evidence type="ECO:0000313" key="12">
    <source>
        <dbReference type="Proteomes" id="UP001597120"/>
    </source>
</evidence>
<dbReference type="RefSeq" id="WP_379286086.1">
    <property type="nucleotide sequence ID" value="NZ_JBHTIU010000010.1"/>
</dbReference>
<keyword evidence="2 8" id="KW-0812">Transmembrane</keyword>
<dbReference type="InterPro" id="IPR036640">
    <property type="entry name" value="ABC1_TM_sf"/>
</dbReference>
<evidence type="ECO:0000256" key="4">
    <source>
        <dbReference type="ARBA" id="ARBA00022840"/>
    </source>
</evidence>
<keyword evidence="4 11" id="KW-0067">ATP-binding</keyword>
<evidence type="ECO:0000256" key="6">
    <source>
        <dbReference type="ARBA" id="ARBA00023136"/>
    </source>
</evidence>
<keyword evidence="6 8" id="KW-0472">Membrane</keyword>
<feature type="transmembrane region" description="Helical" evidence="8">
    <location>
        <begin position="54"/>
        <end position="76"/>
    </location>
</feature>
<keyword evidence="12" id="KW-1185">Reference proteome</keyword>
<feature type="transmembrane region" description="Helical" evidence="8">
    <location>
        <begin position="130"/>
        <end position="153"/>
    </location>
</feature>
<evidence type="ECO:0000256" key="5">
    <source>
        <dbReference type="ARBA" id="ARBA00022989"/>
    </source>
</evidence>
<dbReference type="Pfam" id="PF00005">
    <property type="entry name" value="ABC_tran"/>
    <property type="match status" value="1"/>
</dbReference>
<dbReference type="SMART" id="SM00382">
    <property type="entry name" value="AAA"/>
    <property type="match status" value="1"/>
</dbReference>
<evidence type="ECO:0000259" key="9">
    <source>
        <dbReference type="PROSITE" id="PS50893"/>
    </source>
</evidence>
<evidence type="ECO:0000256" key="3">
    <source>
        <dbReference type="ARBA" id="ARBA00022741"/>
    </source>
</evidence>
<sequence>MVVRRLIKYAKPHRKSLAVAFILLLFGTLADLAGPYLVKIFIDDYLEPRWFPLGALIGLAAGYLLLHLSSVILQYFQLFSFQKIALKIVHQLRSDVFGKTQHLGLSFFDRTAAGGLVSRITNDTEAVKDLYVSVLSTFVQNIVFLLGIFAAMFVLDVRLATICLLLLPVLLVLMNVFRRLSSKVFRVSREKLGQLNAILNESLQGMNIIQALRQEKRLQNRFAKINGEYYSASLKNIRLNGLLLRPAVDLLRIFALMLVVYFFGRESFDGVIEIGVLYAFINYLDRFFEPVNMMMMRLAQLQQALIAGERVFELLDSEKWSPGDRPDHEKSKGTESDRPVIREGRIEFDSVTFSYDGKTDVLKNISFTAMPGQTVALVGHTGSGKSSIINLLLNFYAIKGGEIRIDSVPLSRYSNEELRRKMGLVLQDPFLFTGTVRENISLLDGTVSDEAIYEAAELVQLDSFIRRLPNGYEEPVVERGATLSSGQRQLLSFARTMARQPAILLLDEATAHVDTETEEAIQAALARMREGRTTIAVAHRLSTIQDADLILVLHQGEIVERGTHQELIQKKGLYYTMYRLQQGATESVEEPTLSGSGLND</sequence>
<organism evidence="11 12">
    <name type="scientific">Paenibacillus residui</name>
    <dbReference type="NCBI Taxonomy" id="629724"/>
    <lineage>
        <taxon>Bacteria</taxon>
        <taxon>Bacillati</taxon>
        <taxon>Bacillota</taxon>
        <taxon>Bacilli</taxon>
        <taxon>Bacillales</taxon>
        <taxon>Paenibacillaceae</taxon>
        <taxon>Paenibacillus</taxon>
    </lineage>
</organism>
<name>A0ABW3D4P8_9BACL</name>
<dbReference type="InterPro" id="IPR017871">
    <property type="entry name" value="ABC_transporter-like_CS"/>
</dbReference>
<dbReference type="Gene3D" id="3.40.50.300">
    <property type="entry name" value="P-loop containing nucleotide triphosphate hydrolases"/>
    <property type="match status" value="1"/>
</dbReference>
<dbReference type="PANTHER" id="PTHR24221">
    <property type="entry name" value="ATP-BINDING CASSETTE SUB-FAMILY B"/>
    <property type="match status" value="1"/>
</dbReference>
<evidence type="ECO:0000313" key="11">
    <source>
        <dbReference type="EMBL" id="MFD0868201.1"/>
    </source>
</evidence>
<feature type="transmembrane region" description="Helical" evidence="8">
    <location>
        <begin position="242"/>
        <end position="264"/>
    </location>
</feature>
<feature type="domain" description="ABC transmembrane type-1" evidence="10">
    <location>
        <begin position="18"/>
        <end position="303"/>
    </location>
</feature>
<comment type="subcellular location">
    <subcellularLocation>
        <location evidence="1">Cell membrane</location>
        <topology evidence="1">Multi-pass membrane protein</topology>
    </subcellularLocation>
</comment>
<evidence type="ECO:0000256" key="8">
    <source>
        <dbReference type="SAM" id="Phobius"/>
    </source>
</evidence>
<dbReference type="Pfam" id="PF00664">
    <property type="entry name" value="ABC_membrane"/>
    <property type="match status" value="1"/>
</dbReference>
<evidence type="ECO:0000256" key="7">
    <source>
        <dbReference type="SAM" id="MobiDB-lite"/>
    </source>
</evidence>
<dbReference type="InterPro" id="IPR027417">
    <property type="entry name" value="P-loop_NTPase"/>
</dbReference>
<dbReference type="CDD" id="cd03254">
    <property type="entry name" value="ABCC_Glucan_exporter_like"/>
    <property type="match status" value="1"/>
</dbReference>
<gene>
    <name evidence="11" type="ORF">ACFQ03_03500</name>
</gene>
<keyword evidence="3" id="KW-0547">Nucleotide-binding</keyword>